<sequence>MQLGQFQDAVNAQTTAAHMAENMQTGHNMRMKRFLAEFQNTLDKAVSKNSGPLIS</sequence>
<evidence type="ECO:0000313" key="1">
    <source>
        <dbReference type="EMBL" id="MFC6441548.1"/>
    </source>
</evidence>
<dbReference type="EMBL" id="JBHSUS010000001">
    <property type="protein sequence ID" value="MFC6441548.1"/>
    <property type="molecule type" value="Genomic_DNA"/>
</dbReference>
<evidence type="ECO:0000313" key="2">
    <source>
        <dbReference type="Proteomes" id="UP001596364"/>
    </source>
</evidence>
<protein>
    <recommendedName>
        <fullName evidence="3">Phasin protein</fullName>
    </recommendedName>
</protein>
<proteinExistence type="predicted"/>
<evidence type="ECO:0008006" key="3">
    <source>
        <dbReference type="Google" id="ProtNLM"/>
    </source>
</evidence>
<accession>A0ABW1XNQ4</accession>
<gene>
    <name evidence="1" type="ORF">ACFP85_15450</name>
</gene>
<name>A0ABW1XNQ4_9ALTE</name>
<dbReference type="RefSeq" id="WP_165490716.1">
    <property type="nucleotide sequence ID" value="NZ_JBHSUS010000001.1"/>
</dbReference>
<dbReference type="Proteomes" id="UP001596364">
    <property type="component" value="Unassembled WGS sequence"/>
</dbReference>
<keyword evidence="2" id="KW-1185">Reference proteome</keyword>
<reference evidence="2" key="1">
    <citation type="journal article" date="2019" name="Int. J. Syst. Evol. Microbiol.">
        <title>The Global Catalogue of Microorganisms (GCM) 10K type strain sequencing project: providing services to taxonomists for standard genome sequencing and annotation.</title>
        <authorList>
            <consortium name="The Broad Institute Genomics Platform"/>
            <consortium name="The Broad Institute Genome Sequencing Center for Infectious Disease"/>
            <person name="Wu L."/>
            <person name="Ma J."/>
        </authorList>
    </citation>
    <scope>NUCLEOTIDE SEQUENCE [LARGE SCALE GENOMIC DNA]</scope>
    <source>
        <strain evidence="2">CGMCC 1.16031</strain>
    </source>
</reference>
<organism evidence="1 2">
    <name type="scientific">Pseudobowmanella zhangzhouensis</name>
    <dbReference type="NCBI Taxonomy" id="1537679"/>
    <lineage>
        <taxon>Bacteria</taxon>
        <taxon>Pseudomonadati</taxon>
        <taxon>Pseudomonadota</taxon>
        <taxon>Gammaproteobacteria</taxon>
        <taxon>Alteromonadales</taxon>
        <taxon>Alteromonadaceae</taxon>
    </lineage>
</organism>
<comment type="caution">
    <text evidence="1">The sequence shown here is derived from an EMBL/GenBank/DDBJ whole genome shotgun (WGS) entry which is preliminary data.</text>
</comment>